<feature type="transmembrane region" description="Helical" evidence="5">
    <location>
        <begin position="72"/>
        <end position="90"/>
    </location>
</feature>
<keyword evidence="7" id="KW-1185">Reference proteome</keyword>
<dbReference type="OrthoDB" id="9811701at2"/>
<reference evidence="6 7" key="1">
    <citation type="submission" date="2018-03" db="EMBL/GenBank/DDBJ databases">
        <title>Cereibacter changlensis.</title>
        <authorList>
            <person name="Meyer T.E."/>
            <person name="Miller S."/>
            <person name="Lodha T."/>
            <person name="Gandham S."/>
            <person name="Chintalapati S."/>
            <person name="Chintalapati V.R."/>
        </authorList>
    </citation>
    <scope>NUCLEOTIDE SEQUENCE [LARGE SCALE GENOMIC DNA]</scope>
    <source>
        <strain evidence="6 7">JA139</strain>
    </source>
</reference>
<gene>
    <name evidence="6" type="ORF">C5F48_21825</name>
</gene>
<comment type="caution">
    <text evidence="6">The sequence shown here is derived from an EMBL/GenBank/DDBJ whole genome shotgun (WGS) entry which is preliminary data.</text>
</comment>
<evidence type="ECO:0000256" key="3">
    <source>
        <dbReference type="ARBA" id="ARBA00022989"/>
    </source>
</evidence>
<keyword evidence="4 5" id="KW-0472">Membrane</keyword>
<keyword evidence="3 5" id="KW-1133">Transmembrane helix</keyword>
<evidence type="ECO:0008006" key="8">
    <source>
        <dbReference type="Google" id="ProtNLM"/>
    </source>
</evidence>
<evidence type="ECO:0000313" key="6">
    <source>
        <dbReference type="EMBL" id="PTE19635.1"/>
    </source>
</evidence>
<dbReference type="InterPro" id="IPR007300">
    <property type="entry name" value="CidB/LrgB"/>
</dbReference>
<feature type="transmembrane region" description="Helical" evidence="5">
    <location>
        <begin position="157"/>
        <end position="180"/>
    </location>
</feature>
<accession>A0A2T4JP21</accession>
<feature type="transmembrane region" description="Helical" evidence="5">
    <location>
        <begin position="45"/>
        <end position="66"/>
    </location>
</feature>
<dbReference type="RefSeq" id="WP_107665859.1">
    <property type="nucleotide sequence ID" value="NZ_PZKG01000209.1"/>
</dbReference>
<evidence type="ECO:0000256" key="2">
    <source>
        <dbReference type="ARBA" id="ARBA00022692"/>
    </source>
</evidence>
<name>A0A2T4JP21_9RHOB</name>
<proteinExistence type="predicted"/>
<dbReference type="Pfam" id="PF04172">
    <property type="entry name" value="LrgB"/>
    <property type="match status" value="1"/>
</dbReference>
<evidence type="ECO:0000256" key="4">
    <source>
        <dbReference type="ARBA" id="ARBA00023136"/>
    </source>
</evidence>
<keyword evidence="2 5" id="KW-0812">Transmembrane</keyword>
<dbReference type="AlphaFoldDB" id="A0A2T4JP21"/>
<organism evidence="6 7">
    <name type="scientific">Cereibacter changlensis JA139</name>
    <dbReference type="NCBI Taxonomy" id="1188249"/>
    <lineage>
        <taxon>Bacteria</taxon>
        <taxon>Pseudomonadati</taxon>
        <taxon>Pseudomonadota</taxon>
        <taxon>Alphaproteobacteria</taxon>
        <taxon>Rhodobacterales</taxon>
        <taxon>Paracoccaceae</taxon>
        <taxon>Cereibacter</taxon>
    </lineage>
</organism>
<comment type="subcellular location">
    <subcellularLocation>
        <location evidence="1">Membrane</location>
        <topology evidence="1">Multi-pass membrane protein</topology>
    </subcellularLocation>
</comment>
<dbReference type="PANTHER" id="PTHR30249:SF0">
    <property type="entry name" value="PLASTIDAL GLYCOLATE_GLYCERATE TRANSLOCATOR 1, CHLOROPLASTIC"/>
    <property type="match status" value="1"/>
</dbReference>
<evidence type="ECO:0000313" key="7">
    <source>
        <dbReference type="Proteomes" id="UP000241010"/>
    </source>
</evidence>
<protein>
    <recommendedName>
        <fullName evidence="8">LrgB family protein</fullName>
    </recommendedName>
</protein>
<feature type="transmembrane region" description="Helical" evidence="5">
    <location>
        <begin position="212"/>
        <end position="234"/>
    </location>
</feature>
<dbReference type="PANTHER" id="PTHR30249">
    <property type="entry name" value="PUTATIVE SEROTONIN TRANSPORTER"/>
    <property type="match status" value="1"/>
</dbReference>
<dbReference type="Proteomes" id="UP000241010">
    <property type="component" value="Unassembled WGS sequence"/>
</dbReference>
<evidence type="ECO:0000256" key="5">
    <source>
        <dbReference type="SAM" id="Phobius"/>
    </source>
</evidence>
<evidence type="ECO:0000256" key="1">
    <source>
        <dbReference type="ARBA" id="ARBA00004141"/>
    </source>
</evidence>
<sequence length="238" mass="24489">MSDVTEIWSYLSRGPLLWLALTLAAFVVGSAIFEKAGRRAWVNPVLISVVLVAVALKLTGTSYATYFEGAQFVHFMLGPVTVALATPLWENRSAIRAALLPMLAATVAGLLTAMGSAVMIGRWTGLDAQTILSLMPKSATAPVAIGISESIGGSPTLTAVMVILTGIIGAILAPPLLALLRIRDARAQGFAVGLTAHGIGTAQMLLTDARAGAFAGIGLGVGAVATALAAPLLARWLF</sequence>
<feature type="transmembrane region" description="Helical" evidence="5">
    <location>
        <begin position="97"/>
        <end position="120"/>
    </location>
</feature>
<dbReference type="GO" id="GO:0016020">
    <property type="term" value="C:membrane"/>
    <property type="evidence" value="ECO:0007669"/>
    <property type="project" value="UniProtKB-SubCell"/>
</dbReference>
<dbReference type="EMBL" id="PZKG01000209">
    <property type="protein sequence ID" value="PTE19635.1"/>
    <property type="molecule type" value="Genomic_DNA"/>
</dbReference>
<feature type="transmembrane region" description="Helical" evidence="5">
    <location>
        <begin position="16"/>
        <end position="33"/>
    </location>
</feature>